<protein>
    <submittedName>
        <fullName evidence="9">Molybdenum cofactor guanylyltransferase</fullName>
    </submittedName>
</protein>
<dbReference type="InterPro" id="IPR025877">
    <property type="entry name" value="MobA-like_NTP_Trfase"/>
</dbReference>
<keyword evidence="6" id="KW-0342">GTP-binding</keyword>
<feature type="domain" description="MobA-like NTP transferase" evidence="8">
    <location>
        <begin position="4"/>
        <end position="112"/>
    </location>
</feature>
<evidence type="ECO:0000256" key="2">
    <source>
        <dbReference type="ARBA" id="ARBA00022679"/>
    </source>
</evidence>
<evidence type="ECO:0000256" key="1">
    <source>
        <dbReference type="ARBA" id="ARBA00022490"/>
    </source>
</evidence>
<dbReference type="InterPro" id="IPR013482">
    <property type="entry name" value="Molybde_CF_guanTrfase"/>
</dbReference>
<sequence length="188" mass="20340">MLLGIILAGGKSRRMGTDKATLCWQGDTLLSHAQQLLLAVGCDQVLISRNGPGYVQDVYTGKGPLAGIHACLEQHVCDEAVVIPIDMPLLSSACLSALIKQGRTEQHSCHFADSVLPCYLSNYSQALAQCRNQLSQQRLSVRGFLGAITASAIEGEQPNSELTLMNTNTPEQWACAQQIMQQETVWAV</sequence>
<dbReference type="Proteomes" id="UP000310249">
    <property type="component" value="Unassembled WGS sequence"/>
</dbReference>
<evidence type="ECO:0000256" key="5">
    <source>
        <dbReference type="ARBA" id="ARBA00022842"/>
    </source>
</evidence>
<gene>
    <name evidence="9" type="ORF">CWB99_09890</name>
</gene>
<proteinExistence type="predicted"/>
<dbReference type="CDD" id="cd02503">
    <property type="entry name" value="MobA"/>
    <property type="match status" value="1"/>
</dbReference>
<dbReference type="Gene3D" id="3.90.550.10">
    <property type="entry name" value="Spore Coat Polysaccharide Biosynthesis Protein SpsA, Chain A"/>
    <property type="match status" value="1"/>
</dbReference>
<organism evidence="9 10">
    <name type="scientific">Pseudoalteromonas rubra</name>
    <dbReference type="NCBI Taxonomy" id="43658"/>
    <lineage>
        <taxon>Bacteria</taxon>
        <taxon>Pseudomonadati</taxon>
        <taxon>Pseudomonadota</taxon>
        <taxon>Gammaproteobacteria</taxon>
        <taxon>Alteromonadales</taxon>
        <taxon>Pseudoalteromonadaceae</taxon>
        <taxon>Pseudoalteromonas</taxon>
    </lineage>
</organism>
<dbReference type="GO" id="GO:0016779">
    <property type="term" value="F:nucleotidyltransferase activity"/>
    <property type="evidence" value="ECO:0007669"/>
    <property type="project" value="UniProtKB-KW"/>
</dbReference>
<keyword evidence="1" id="KW-0963">Cytoplasm</keyword>
<dbReference type="RefSeq" id="WP_138551318.1">
    <property type="nucleotide sequence ID" value="NZ_PNCH01000020.1"/>
</dbReference>
<keyword evidence="3" id="KW-0479">Metal-binding</keyword>
<evidence type="ECO:0000313" key="9">
    <source>
        <dbReference type="EMBL" id="TMP29073.1"/>
    </source>
</evidence>
<dbReference type="OrthoDB" id="9788394at2"/>
<keyword evidence="2 9" id="KW-0808">Transferase</keyword>
<dbReference type="GO" id="GO:0046872">
    <property type="term" value="F:metal ion binding"/>
    <property type="evidence" value="ECO:0007669"/>
    <property type="project" value="UniProtKB-KW"/>
</dbReference>
<evidence type="ECO:0000259" key="8">
    <source>
        <dbReference type="Pfam" id="PF12804"/>
    </source>
</evidence>
<evidence type="ECO:0000313" key="10">
    <source>
        <dbReference type="Proteomes" id="UP000310249"/>
    </source>
</evidence>
<keyword evidence="4" id="KW-0547">Nucleotide-binding</keyword>
<name>A0A5S3WMJ9_9GAMM</name>
<evidence type="ECO:0000256" key="7">
    <source>
        <dbReference type="ARBA" id="ARBA00023150"/>
    </source>
</evidence>
<dbReference type="PANTHER" id="PTHR19136:SF81">
    <property type="entry name" value="MOLYBDENUM COFACTOR GUANYLYLTRANSFERASE"/>
    <property type="match status" value="1"/>
</dbReference>
<dbReference type="AlphaFoldDB" id="A0A5S3WMJ9"/>
<evidence type="ECO:0000256" key="3">
    <source>
        <dbReference type="ARBA" id="ARBA00022723"/>
    </source>
</evidence>
<comment type="caution">
    <text evidence="9">The sequence shown here is derived from an EMBL/GenBank/DDBJ whole genome shotgun (WGS) entry which is preliminary data.</text>
</comment>
<dbReference type="SUPFAM" id="SSF53448">
    <property type="entry name" value="Nucleotide-diphospho-sugar transferases"/>
    <property type="match status" value="1"/>
</dbReference>
<evidence type="ECO:0000256" key="4">
    <source>
        <dbReference type="ARBA" id="ARBA00022741"/>
    </source>
</evidence>
<keyword evidence="9" id="KW-0548">Nucleotidyltransferase</keyword>
<evidence type="ECO:0000256" key="6">
    <source>
        <dbReference type="ARBA" id="ARBA00023134"/>
    </source>
</evidence>
<reference evidence="9 10" key="1">
    <citation type="submission" date="2018-01" db="EMBL/GenBank/DDBJ databases">
        <authorList>
            <person name="Paulsen S."/>
            <person name="Gram L.K."/>
        </authorList>
    </citation>
    <scope>NUCLEOTIDE SEQUENCE [LARGE SCALE GENOMIC DNA]</scope>
    <source>
        <strain evidence="9 10">S2676</strain>
    </source>
</reference>
<dbReference type="Pfam" id="PF12804">
    <property type="entry name" value="NTP_transf_3"/>
    <property type="match status" value="1"/>
</dbReference>
<dbReference type="InterPro" id="IPR029044">
    <property type="entry name" value="Nucleotide-diphossugar_trans"/>
</dbReference>
<dbReference type="GO" id="GO:1902758">
    <property type="term" value="P:bis(molybdopterin guanine dinucleotide)molybdenum biosynthetic process"/>
    <property type="evidence" value="ECO:0007669"/>
    <property type="project" value="TreeGrafter"/>
</dbReference>
<keyword evidence="7" id="KW-0501">Molybdenum cofactor biosynthesis</keyword>
<dbReference type="PANTHER" id="PTHR19136">
    <property type="entry name" value="MOLYBDENUM COFACTOR GUANYLYLTRANSFERASE"/>
    <property type="match status" value="1"/>
</dbReference>
<reference evidence="10" key="2">
    <citation type="submission" date="2019-06" db="EMBL/GenBank/DDBJ databases">
        <title>Co-occurence of chitin degradation, pigmentation and bioactivity in marine Pseudoalteromonas.</title>
        <authorList>
            <person name="Sonnenschein E.C."/>
            <person name="Bech P.K."/>
        </authorList>
    </citation>
    <scope>NUCLEOTIDE SEQUENCE [LARGE SCALE GENOMIC DNA]</scope>
    <source>
        <strain evidence="10">S2676</strain>
    </source>
</reference>
<dbReference type="GO" id="GO:0005525">
    <property type="term" value="F:GTP binding"/>
    <property type="evidence" value="ECO:0007669"/>
    <property type="project" value="UniProtKB-KW"/>
</dbReference>
<accession>A0A5S3WMJ9</accession>
<keyword evidence="5" id="KW-0460">Magnesium</keyword>
<dbReference type="EMBL" id="PNCI01000019">
    <property type="protein sequence ID" value="TMP29073.1"/>
    <property type="molecule type" value="Genomic_DNA"/>
</dbReference>